<evidence type="ECO:0000256" key="16">
    <source>
        <dbReference type="PIRSR" id="PIRSR605478-2"/>
    </source>
</evidence>
<feature type="binding site" evidence="16">
    <location>
        <position position="357"/>
    </location>
    <ligand>
        <name>substrate</name>
    </ligand>
</feature>
<feature type="binding site" evidence="16">
    <location>
        <position position="472"/>
    </location>
    <ligand>
        <name>substrate</name>
    </ligand>
</feature>
<dbReference type="SMART" id="SM00861">
    <property type="entry name" value="Transket_pyr"/>
    <property type="match status" value="1"/>
</dbReference>
<keyword evidence="8 20" id="KW-0808">Transferase</keyword>
<dbReference type="InterPro" id="IPR005478">
    <property type="entry name" value="Transketolase_bac-like"/>
</dbReference>
<comment type="subunit">
    <text evidence="6 20">Homodimer.</text>
</comment>
<dbReference type="Proteomes" id="UP000262969">
    <property type="component" value="Unassembled WGS sequence"/>
</dbReference>
<dbReference type="SUPFAM" id="SSF52518">
    <property type="entry name" value="Thiamin diphosphate-binding fold (THDP-binding)"/>
    <property type="match status" value="2"/>
</dbReference>
<dbReference type="NCBIfam" id="TIGR00232">
    <property type="entry name" value="tktlase_bact"/>
    <property type="match status" value="1"/>
</dbReference>
<evidence type="ECO:0000256" key="7">
    <source>
        <dbReference type="ARBA" id="ARBA00013152"/>
    </source>
</evidence>
<keyword evidence="9 18" id="KW-0479">Metal-binding</keyword>
<evidence type="ECO:0000256" key="19">
    <source>
        <dbReference type="PIRSR" id="PIRSR605478-5"/>
    </source>
</evidence>
<keyword evidence="12 17" id="KW-0786">Thiamine pyrophosphate</keyword>
<dbReference type="InterPro" id="IPR049557">
    <property type="entry name" value="Transketolase_CS"/>
</dbReference>
<comment type="caution">
    <text evidence="22">The sequence shown here is derived from an EMBL/GenBank/DDBJ whole genome shotgun (WGS) entry which is preliminary data.</text>
</comment>
<dbReference type="Gene3D" id="3.40.50.970">
    <property type="match status" value="2"/>
</dbReference>
<feature type="binding site" evidence="17">
    <location>
        <position position="436"/>
    </location>
    <ligand>
        <name>thiamine diphosphate</name>
        <dbReference type="ChEBI" id="CHEBI:58937"/>
    </ligand>
</feature>
<dbReference type="FunFam" id="3.40.50.970:FF:000004">
    <property type="entry name" value="Transketolase"/>
    <property type="match status" value="1"/>
</dbReference>
<comment type="cofactor">
    <cofactor evidence="18">
        <name>Mg(2+)</name>
        <dbReference type="ChEBI" id="CHEBI:18420"/>
    </cofactor>
    <text evidence="18">Binds 1 Mg(2+) ion per subunit. Can also utilize other divalent metal cations, such as Ca(2+), Mn(2+) and Co(2+).</text>
</comment>
<evidence type="ECO:0000256" key="14">
    <source>
        <dbReference type="NCBIfam" id="TIGR00232"/>
    </source>
</evidence>
<evidence type="ECO:0000256" key="20">
    <source>
        <dbReference type="RuleBase" id="RU004996"/>
    </source>
</evidence>
<evidence type="ECO:0000259" key="21">
    <source>
        <dbReference type="SMART" id="SM00861"/>
    </source>
</evidence>
<evidence type="ECO:0000256" key="12">
    <source>
        <dbReference type="ARBA" id="ARBA00023052"/>
    </source>
</evidence>
<dbReference type="EMBL" id="DPVV01000291">
    <property type="protein sequence ID" value="HCL02501.1"/>
    <property type="molecule type" value="Genomic_DNA"/>
</dbReference>
<feature type="site" description="Important for catalytic activity" evidence="19">
    <location>
        <position position="27"/>
    </location>
</feature>
<dbReference type="GO" id="GO:0004802">
    <property type="term" value="F:transketolase activity"/>
    <property type="evidence" value="ECO:0007669"/>
    <property type="project" value="UniProtKB-UniRule"/>
</dbReference>
<comment type="function">
    <text evidence="4 20">Catalyzes the transfer of a two-carbon ketol group from a ketose donor to an aldose acceptor, via a covalent intermediate with the cofactor thiamine pyrophosphate.</text>
</comment>
<feature type="binding site" evidence="18">
    <location>
        <position position="186"/>
    </location>
    <ligand>
        <name>Mg(2+)</name>
        <dbReference type="ChEBI" id="CHEBI:18420"/>
    </ligand>
</feature>
<evidence type="ECO:0000256" key="6">
    <source>
        <dbReference type="ARBA" id="ARBA00011738"/>
    </source>
</evidence>
<evidence type="ECO:0000256" key="11">
    <source>
        <dbReference type="ARBA" id="ARBA00022842"/>
    </source>
</evidence>
<dbReference type="InterPro" id="IPR005475">
    <property type="entry name" value="Transketolase-like_Pyr-bd"/>
</dbReference>
<evidence type="ECO:0000256" key="8">
    <source>
        <dbReference type="ARBA" id="ARBA00022679"/>
    </source>
</evidence>
<dbReference type="InterPro" id="IPR029061">
    <property type="entry name" value="THDP-binding"/>
</dbReference>
<comment type="similarity">
    <text evidence="5 20">Belongs to the transketolase family.</text>
</comment>
<feature type="binding site" evidence="16">
    <location>
        <position position="519"/>
    </location>
    <ligand>
        <name>substrate</name>
    </ligand>
</feature>
<comment type="catalytic activity">
    <reaction evidence="13 20">
        <text>D-sedoheptulose 7-phosphate + D-glyceraldehyde 3-phosphate = aldehydo-D-ribose 5-phosphate + D-xylulose 5-phosphate</text>
        <dbReference type="Rhea" id="RHEA:10508"/>
        <dbReference type="ChEBI" id="CHEBI:57483"/>
        <dbReference type="ChEBI" id="CHEBI:57737"/>
        <dbReference type="ChEBI" id="CHEBI:58273"/>
        <dbReference type="ChEBI" id="CHEBI:59776"/>
        <dbReference type="EC" id="2.2.1.1"/>
    </reaction>
</comment>
<dbReference type="InterPro" id="IPR033247">
    <property type="entry name" value="Transketolase_fam"/>
</dbReference>
<dbReference type="InterPro" id="IPR009014">
    <property type="entry name" value="Transketo_C/PFOR_II"/>
</dbReference>
<evidence type="ECO:0000256" key="2">
    <source>
        <dbReference type="ARBA" id="ARBA00001936"/>
    </source>
</evidence>
<dbReference type="Pfam" id="PF22613">
    <property type="entry name" value="Transketolase_C_1"/>
    <property type="match status" value="1"/>
</dbReference>
<feature type="binding site" evidence="17">
    <location>
        <position position="67"/>
    </location>
    <ligand>
        <name>thiamine diphosphate</name>
        <dbReference type="ChEBI" id="CHEBI:58937"/>
    </ligand>
</feature>
<feature type="binding site" evidence="17">
    <location>
        <position position="186"/>
    </location>
    <ligand>
        <name>thiamine diphosphate</name>
        <dbReference type="ChEBI" id="CHEBI:58937"/>
    </ligand>
</feature>
<dbReference type="PROSITE" id="PS00801">
    <property type="entry name" value="TRANSKETOLASE_1"/>
    <property type="match status" value="1"/>
</dbReference>
<dbReference type="PANTHER" id="PTHR43522">
    <property type="entry name" value="TRANSKETOLASE"/>
    <property type="match status" value="1"/>
</dbReference>
<dbReference type="PANTHER" id="PTHR43522:SF2">
    <property type="entry name" value="TRANSKETOLASE 1-RELATED"/>
    <property type="match status" value="1"/>
</dbReference>
<evidence type="ECO:0000256" key="17">
    <source>
        <dbReference type="PIRSR" id="PIRSR605478-3"/>
    </source>
</evidence>
<dbReference type="InterPro" id="IPR005474">
    <property type="entry name" value="Transketolase_N"/>
</dbReference>
<evidence type="ECO:0000256" key="13">
    <source>
        <dbReference type="ARBA" id="ARBA00049473"/>
    </source>
</evidence>
<dbReference type="AlphaFoldDB" id="A0A3D2X5T2"/>
<dbReference type="FunFam" id="3.40.50.920:FF:000003">
    <property type="entry name" value="Transketolase"/>
    <property type="match status" value="1"/>
</dbReference>
<organism evidence="22 23">
    <name type="scientific">Lachnoclostridium phytofermentans</name>
    <dbReference type="NCBI Taxonomy" id="66219"/>
    <lineage>
        <taxon>Bacteria</taxon>
        <taxon>Bacillati</taxon>
        <taxon>Bacillota</taxon>
        <taxon>Clostridia</taxon>
        <taxon>Lachnospirales</taxon>
        <taxon>Lachnospiraceae</taxon>
    </lineage>
</organism>
<comment type="cofactor">
    <cofactor evidence="20">
        <name>Mg(2+)</name>
        <dbReference type="ChEBI" id="CHEBI:18420"/>
    </cofactor>
    <cofactor evidence="20">
        <name>Ca(2+)</name>
        <dbReference type="ChEBI" id="CHEBI:29108"/>
    </cofactor>
    <cofactor evidence="20">
        <name>Mn(2+)</name>
        <dbReference type="ChEBI" id="CHEBI:29035"/>
    </cofactor>
    <cofactor evidence="20">
        <name>Co(2+)</name>
        <dbReference type="ChEBI" id="CHEBI:48828"/>
    </cofactor>
    <text evidence="20">Binds 1 Mg(2+) ion per subunit. Can also utilize other divalent metal cations, such as Ca(2+), Mn(2+) and Co(2+).</text>
</comment>
<comment type="cofactor">
    <cofactor evidence="1">
        <name>Ca(2+)</name>
        <dbReference type="ChEBI" id="CHEBI:29108"/>
    </cofactor>
</comment>
<accession>A0A3D2X5T2</accession>
<dbReference type="CDD" id="cd07033">
    <property type="entry name" value="TPP_PYR_DXS_TK_like"/>
    <property type="match status" value="1"/>
</dbReference>
<dbReference type="Pfam" id="PF02779">
    <property type="entry name" value="Transket_pyr"/>
    <property type="match status" value="1"/>
</dbReference>
<feature type="binding site" evidence="17">
    <location>
        <position position="157"/>
    </location>
    <ligand>
        <name>thiamine diphosphate</name>
        <dbReference type="ChEBI" id="CHEBI:58937"/>
    </ligand>
</feature>
<feature type="binding site" evidence="16">
    <location>
        <position position="384"/>
    </location>
    <ligand>
        <name>substrate</name>
    </ligand>
</feature>
<feature type="binding site" evidence="16">
    <location>
        <position position="460"/>
    </location>
    <ligand>
        <name>substrate</name>
    </ligand>
</feature>
<dbReference type="FunFam" id="3.40.50.970:FF:000045">
    <property type="entry name" value="Transketolase"/>
    <property type="match status" value="1"/>
</dbReference>
<keyword evidence="11 18" id="KW-0460">Magnesium</keyword>
<dbReference type="GO" id="GO:0006098">
    <property type="term" value="P:pentose-phosphate shunt"/>
    <property type="evidence" value="ECO:0007669"/>
    <property type="project" value="TreeGrafter"/>
</dbReference>
<dbReference type="SUPFAM" id="SSF52922">
    <property type="entry name" value="TK C-terminal domain-like"/>
    <property type="match status" value="1"/>
</dbReference>
<dbReference type="EC" id="2.2.1.1" evidence="7 14"/>
<evidence type="ECO:0000256" key="18">
    <source>
        <dbReference type="PIRSR" id="PIRSR605478-4"/>
    </source>
</evidence>
<comment type="cofactor">
    <cofactor evidence="3">
        <name>Co(2+)</name>
        <dbReference type="ChEBI" id="CHEBI:48828"/>
    </cofactor>
</comment>
<feature type="domain" description="Transketolase-like pyrimidine-binding" evidence="21">
    <location>
        <begin position="354"/>
        <end position="524"/>
    </location>
</feature>
<gene>
    <name evidence="22" type="primary">tkt</name>
    <name evidence="22" type="ORF">DHW61_08805</name>
</gene>
<feature type="binding site" evidence="17">
    <location>
        <position position="262"/>
    </location>
    <ligand>
        <name>thiamine diphosphate</name>
        <dbReference type="ChEBI" id="CHEBI:58937"/>
    </ligand>
</feature>
<feature type="binding site" evidence="17">
    <location>
        <begin position="115"/>
        <end position="117"/>
    </location>
    <ligand>
        <name>thiamine diphosphate</name>
        <dbReference type="ChEBI" id="CHEBI:58937"/>
    </ligand>
</feature>
<sequence length="660" mass="72297">MNNIDTMSINAIRVLAADAVQKAKSGHPGLPLGCAAIAYDIWANEMKHNPANPDWANRDRFILSGGHGSTLLYSLLHLFGYGLTKEDMMQFRQLDSLTPGHPEYRHTKGVEATTGPLGAGMAMAVGMAMAEEHLAAKFNKENYPVMDHYTYVLGGDGCMMEGISYEAFSLAGTLGLSKLIVFYDSNKISIEGDTDIAFTEDVLKRFEAFHFQTIVVEDGNNIEEISNAVKAAKADTTRPSLILCKTQIGFGCPAKQGKASAHGEPLGDDNVVALKENIGWTSTEPFFVPEEVYAHYNEIASKKAEDEAAWNKMFAEYIAAYPEMKEAWEKQFDLDVAKELLDNEEFWSFDDKPEATRNLSGVILNKLKNHVPSLIGGAADLAPSTKTYLKDEGDFSKDNRLGRNLHFGVRELAMAAIGNGMVLHGLRAYVSTFFVFSDYMKPMARLSSLMRIPTTFVWTHDSIGVGEDGPTHEPIEQLAMYRAMPNFHVFRPADATETTAAWYSAVTSKETPTALVLTRQNLPQLAGSSKDALKGAYVLEDSNKETPDAIIIATGSEVELAVAAKAELLKEGVDVRVVSMPCMDIFEEQSKEYKESVLPSAVRKRVAVEALIGYGWEKYVGLDGTIVSMNGFGASAPATTLFKKFGFTTENVVTAVKSIL</sequence>
<comment type="cofactor">
    <cofactor evidence="17">
        <name>thiamine diphosphate</name>
        <dbReference type="ChEBI" id="CHEBI:58937"/>
    </cofactor>
    <text evidence="17">Binds 1 thiamine pyrophosphate per subunit. During the reaction, the substrate forms a covalent intermediate with the cofactor.</text>
</comment>
<proteinExistence type="inferred from homology"/>
<feature type="site" description="Important for catalytic activity" evidence="19">
    <location>
        <position position="262"/>
    </location>
</feature>
<evidence type="ECO:0000256" key="5">
    <source>
        <dbReference type="ARBA" id="ARBA00007131"/>
    </source>
</evidence>
<evidence type="ECO:0000256" key="4">
    <source>
        <dbReference type="ARBA" id="ARBA00002931"/>
    </source>
</evidence>
<feature type="binding site" evidence="18">
    <location>
        <position position="156"/>
    </location>
    <ligand>
        <name>Mg(2+)</name>
        <dbReference type="ChEBI" id="CHEBI:18420"/>
    </ligand>
</feature>
<reference evidence="22 23" key="1">
    <citation type="journal article" date="2018" name="Nat. Biotechnol.">
        <title>A standardized bacterial taxonomy based on genome phylogeny substantially revises the tree of life.</title>
        <authorList>
            <person name="Parks D.H."/>
            <person name="Chuvochina M."/>
            <person name="Waite D.W."/>
            <person name="Rinke C."/>
            <person name="Skarshewski A."/>
            <person name="Chaumeil P.A."/>
            <person name="Hugenholtz P."/>
        </authorList>
    </citation>
    <scope>NUCLEOTIDE SEQUENCE [LARGE SCALE GENOMIC DNA]</scope>
    <source>
        <strain evidence="22">UBA11728</strain>
    </source>
</reference>
<name>A0A3D2X5T2_9FIRM</name>
<dbReference type="PROSITE" id="PS00802">
    <property type="entry name" value="TRANSKETOLASE_2"/>
    <property type="match status" value="1"/>
</dbReference>
<dbReference type="InterPro" id="IPR020826">
    <property type="entry name" value="Transketolase_BS"/>
</dbReference>
<dbReference type="Pfam" id="PF00456">
    <property type="entry name" value="Transketolase_N"/>
    <property type="match status" value="1"/>
</dbReference>
<evidence type="ECO:0000313" key="23">
    <source>
        <dbReference type="Proteomes" id="UP000262969"/>
    </source>
</evidence>
<feature type="binding site" evidence="16">
    <location>
        <position position="27"/>
    </location>
    <ligand>
        <name>substrate</name>
    </ligand>
</feature>
<protein>
    <recommendedName>
        <fullName evidence="7 14">Transketolase</fullName>
        <ecNumber evidence="7 14">2.2.1.1</ecNumber>
    </recommendedName>
</protein>
<evidence type="ECO:0000256" key="9">
    <source>
        <dbReference type="ARBA" id="ARBA00022723"/>
    </source>
</evidence>
<evidence type="ECO:0000256" key="10">
    <source>
        <dbReference type="ARBA" id="ARBA00022837"/>
    </source>
</evidence>
<feature type="binding site" evidence="16">
    <location>
        <position position="262"/>
    </location>
    <ligand>
        <name>substrate</name>
    </ligand>
</feature>
<keyword evidence="10 20" id="KW-0106">Calcium</keyword>
<dbReference type="GO" id="GO:0046872">
    <property type="term" value="F:metal ion binding"/>
    <property type="evidence" value="ECO:0007669"/>
    <property type="project" value="UniProtKB-KW"/>
</dbReference>
<dbReference type="Gene3D" id="3.40.50.920">
    <property type="match status" value="1"/>
</dbReference>
<feature type="active site" description="Proton donor" evidence="15">
    <location>
        <position position="411"/>
    </location>
</feature>
<evidence type="ECO:0000256" key="15">
    <source>
        <dbReference type="PIRSR" id="PIRSR605478-1"/>
    </source>
</evidence>
<evidence type="ECO:0000256" key="3">
    <source>
        <dbReference type="ARBA" id="ARBA00001941"/>
    </source>
</evidence>
<dbReference type="GO" id="GO:0005829">
    <property type="term" value="C:cytosol"/>
    <property type="evidence" value="ECO:0007669"/>
    <property type="project" value="TreeGrafter"/>
</dbReference>
<dbReference type="InterPro" id="IPR055152">
    <property type="entry name" value="Transketolase-like_C_2"/>
</dbReference>
<dbReference type="CDD" id="cd02012">
    <property type="entry name" value="TPP_TK"/>
    <property type="match status" value="1"/>
</dbReference>
<evidence type="ECO:0000256" key="1">
    <source>
        <dbReference type="ARBA" id="ARBA00001913"/>
    </source>
</evidence>
<comment type="cofactor">
    <cofactor evidence="2">
        <name>Mn(2+)</name>
        <dbReference type="ChEBI" id="CHEBI:29035"/>
    </cofactor>
</comment>
<feature type="binding site" evidence="16">
    <location>
        <position position="468"/>
    </location>
    <ligand>
        <name>substrate</name>
    </ligand>
</feature>
<evidence type="ECO:0000313" key="22">
    <source>
        <dbReference type="EMBL" id="HCL02501.1"/>
    </source>
</evidence>
<feature type="binding site" evidence="18">
    <location>
        <position position="188"/>
    </location>
    <ligand>
        <name>Mg(2+)</name>
        <dbReference type="ChEBI" id="CHEBI:18420"/>
    </ligand>
</feature>